<feature type="region of interest" description="Disordered" evidence="9">
    <location>
        <begin position="78"/>
        <end position="219"/>
    </location>
</feature>
<dbReference type="InterPro" id="IPR050609">
    <property type="entry name" value="Antp_homeobox_Deformed_sf"/>
</dbReference>
<dbReference type="GO" id="GO:0000978">
    <property type="term" value="F:RNA polymerase II cis-regulatory region sequence-specific DNA binding"/>
    <property type="evidence" value="ECO:0007669"/>
    <property type="project" value="TreeGrafter"/>
</dbReference>
<evidence type="ECO:0000256" key="5">
    <source>
        <dbReference type="ARBA" id="ARBA00023242"/>
    </source>
</evidence>
<proteinExistence type="evidence at transcript level"/>
<dbReference type="PROSITE" id="PS00032">
    <property type="entry name" value="ANTENNAPEDIA"/>
    <property type="match status" value="1"/>
</dbReference>
<evidence type="ECO:0000256" key="9">
    <source>
        <dbReference type="SAM" id="MobiDB-lite"/>
    </source>
</evidence>
<dbReference type="PRINTS" id="PR00024">
    <property type="entry name" value="HOMEOBOX"/>
</dbReference>
<keyword evidence="4 6" id="KW-0371">Homeobox</keyword>
<dbReference type="InterPro" id="IPR009057">
    <property type="entry name" value="Homeodomain-like_sf"/>
</dbReference>
<dbReference type="InterPro" id="IPR001827">
    <property type="entry name" value="Homeobox_Antennapedia_CS"/>
</dbReference>
<reference evidence="11" key="1">
    <citation type="submission" date="2017-11" db="EMBL/GenBank/DDBJ databases">
        <title>The sensing device of the deep-sea amphipod.</title>
        <authorList>
            <person name="Kobayashi H."/>
            <person name="Nagahama T."/>
            <person name="Arai W."/>
            <person name="Sasagawa Y."/>
            <person name="Umeda M."/>
            <person name="Hayashi T."/>
            <person name="Nikaido I."/>
            <person name="Watanabe H."/>
            <person name="Oguri K."/>
            <person name="Kitazato H."/>
            <person name="Fujioka K."/>
            <person name="Kido Y."/>
            <person name="Takami H."/>
        </authorList>
    </citation>
    <scope>NUCLEOTIDE SEQUENCE</scope>
    <source>
        <tissue evidence="11">Whole body</tissue>
    </source>
</reference>
<dbReference type="PROSITE" id="PS00027">
    <property type="entry name" value="HOMEOBOX_1"/>
    <property type="match status" value="1"/>
</dbReference>
<feature type="compositionally biased region" description="Polar residues" evidence="9">
    <location>
        <begin position="201"/>
        <end position="213"/>
    </location>
</feature>
<dbReference type="Gene3D" id="1.10.10.60">
    <property type="entry name" value="Homeodomain-like"/>
    <property type="match status" value="1"/>
</dbReference>
<dbReference type="GO" id="GO:0000981">
    <property type="term" value="F:DNA-binding transcription factor activity, RNA polymerase II-specific"/>
    <property type="evidence" value="ECO:0007669"/>
    <property type="project" value="InterPro"/>
</dbReference>
<dbReference type="GO" id="GO:0005654">
    <property type="term" value="C:nucleoplasm"/>
    <property type="evidence" value="ECO:0007669"/>
    <property type="project" value="TreeGrafter"/>
</dbReference>
<dbReference type="GO" id="GO:0045944">
    <property type="term" value="P:positive regulation of transcription by RNA polymerase II"/>
    <property type="evidence" value="ECO:0007669"/>
    <property type="project" value="TreeGrafter"/>
</dbReference>
<dbReference type="PRINTS" id="PR00025">
    <property type="entry name" value="ANTENNAPEDIA"/>
</dbReference>
<dbReference type="CDD" id="cd00086">
    <property type="entry name" value="homeodomain"/>
    <property type="match status" value="1"/>
</dbReference>
<evidence type="ECO:0000256" key="6">
    <source>
        <dbReference type="PROSITE-ProRule" id="PRU00108"/>
    </source>
</evidence>
<keyword evidence="5 6" id="KW-0539">Nucleus</keyword>
<feature type="compositionally biased region" description="Gly residues" evidence="9">
    <location>
        <begin position="165"/>
        <end position="193"/>
    </location>
</feature>
<keyword evidence="3 6" id="KW-0238">DNA-binding</keyword>
<organism evidence="11">
    <name type="scientific">Hirondellea gigas</name>
    <dbReference type="NCBI Taxonomy" id="1518452"/>
    <lineage>
        <taxon>Eukaryota</taxon>
        <taxon>Metazoa</taxon>
        <taxon>Ecdysozoa</taxon>
        <taxon>Arthropoda</taxon>
        <taxon>Crustacea</taxon>
        <taxon>Multicrustacea</taxon>
        <taxon>Malacostraca</taxon>
        <taxon>Eumalacostraca</taxon>
        <taxon>Peracarida</taxon>
        <taxon>Amphipoda</taxon>
        <taxon>Amphilochidea</taxon>
        <taxon>Lysianassida</taxon>
        <taxon>Lysianassidira</taxon>
        <taxon>Lysianassoidea</taxon>
        <taxon>Lysianassidae</taxon>
        <taxon>Hirondellea</taxon>
    </lineage>
</organism>
<dbReference type="InterPro" id="IPR017970">
    <property type="entry name" value="Homeobox_CS"/>
</dbReference>
<evidence type="ECO:0000313" key="11">
    <source>
        <dbReference type="EMBL" id="LAC23030.1"/>
    </source>
</evidence>
<keyword evidence="2" id="KW-0217">Developmental protein</keyword>
<dbReference type="FunFam" id="1.10.10.60:FF:000055">
    <property type="entry name" value="Homeobox protein Hox-A5"/>
    <property type="match status" value="1"/>
</dbReference>
<dbReference type="InterPro" id="IPR020479">
    <property type="entry name" value="HD_metazoa"/>
</dbReference>
<dbReference type="EMBL" id="IACT01003806">
    <property type="protein sequence ID" value="LAC23030.1"/>
    <property type="molecule type" value="mRNA"/>
</dbReference>
<evidence type="ECO:0000259" key="10">
    <source>
        <dbReference type="PROSITE" id="PS50071"/>
    </source>
</evidence>
<dbReference type="PANTHER" id="PTHR45771:SF6">
    <property type="entry name" value="HOMEOTIC PROTEIN SEX COMBS REDUCED"/>
    <property type="match status" value="1"/>
</dbReference>
<feature type="compositionally biased region" description="Polar residues" evidence="9">
    <location>
        <begin position="130"/>
        <end position="142"/>
    </location>
</feature>
<dbReference type="InterPro" id="IPR017995">
    <property type="entry name" value="Homeobox_antennapedia"/>
</dbReference>
<feature type="compositionally biased region" description="Low complexity" evidence="9">
    <location>
        <begin position="102"/>
        <end position="122"/>
    </location>
</feature>
<evidence type="ECO:0000256" key="8">
    <source>
        <dbReference type="RuleBase" id="RU004442"/>
    </source>
</evidence>
<protein>
    <submittedName>
        <fullName evidence="11">Homeotic protein Sex combs reduced-like</fullName>
    </submittedName>
</protein>
<feature type="compositionally biased region" description="Low complexity" evidence="9">
    <location>
        <begin position="78"/>
        <end position="94"/>
    </location>
</feature>
<dbReference type="GO" id="GO:0009952">
    <property type="term" value="P:anterior/posterior pattern specification"/>
    <property type="evidence" value="ECO:0007669"/>
    <property type="project" value="TreeGrafter"/>
</dbReference>
<feature type="DNA-binding region" description="Homeobox" evidence="6">
    <location>
        <begin position="238"/>
        <end position="297"/>
    </location>
</feature>
<dbReference type="PANTHER" id="PTHR45771">
    <property type="entry name" value="HOMEOTIC PROTEIN DEFORMED"/>
    <property type="match status" value="1"/>
</dbReference>
<comment type="similarity">
    <text evidence="8">Belongs to the Antp homeobox family.</text>
</comment>
<dbReference type="AlphaFoldDB" id="A0A6A7FXE7"/>
<evidence type="ECO:0000256" key="1">
    <source>
        <dbReference type="ARBA" id="ARBA00004123"/>
    </source>
</evidence>
<sequence>MSSYQFVNSMSACYGRVQDVSAVAADYYGAAMNSYDTCYSPPLQQYGAYTPTGSTALPNGTPAVDFLASTAATAAAATGSLGTGDDSGSSTPGPSVHPRLHQPSSSPVTTPQTNQTTSSNNTCKFAPTPESGTNPVGSPQDLSVSAGGPGSSGSASGSEQNTPTSGGGGTTSVGNGAGTGGGNGGASGGGSEAGEGSEAGDSTTVGSRSTTKANPHIYPWMKRVHLGTNSTVNANGETKRQRTSYTRYQTLELEKEFHFNRYLTRRRRIEIAHALCLTERQVKIWFQNRRMKLKKEHKMASMNAGMGMHPQAYHQMHHQMMHPHHFHPHLAELETKGYY</sequence>
<dbReference type="SMART" id="SM00389">
    <property type="entry name" value="HOX"/>
    <property type="match status" value="1"/>
</dbReference>
<feature type="domain" description="Homeobox" evidence="10">
    <location>
        <begin position="236"/>
        <end position="296"/>
    </location>
</feature>
<evidence type="ECO:0000256" key="4">
    <source>
        <dbReference type="ARBA" id="ARBA00023155"/>
    </source>
</evidence>
<comment type="subcellular location">
    <subcellularLocation>
        <location evidence="1 6 7">Nucleus</location>
    </subcellularLocation>
</comment>
<evidence type="ECO:0000256" key="3">
    <source>
        <dbReference type="ARBA" id="ARBA00023125"/>
    </source>
</evidence>
<name>A0A6A7FXE7_9CRUS</name>
<dbReference type="InterPro" id="IPR001356">
    <property type="entry name" value="HD"/>
</dbReference>
<dbReference type="PROSITE" id="PS50071">
    <property type="entry name" value="HOMEOBOX_2"/>
    <property type="match status" value="1"/>
</dbReference>
<dbReference type="SUPFAM" id="SSF46689">
    <property type="entry name" value="Homeodomain-like"/>
    <property type="match status" value="1"/>
</dbReference>
<evidence type="ECO:0000256" key="7">
    <source>
        <dbReference type="RuleBase" id="RU000682"/>
    </source>
</evidence>
<accession>A0A6A7FXE7</accession>
<evidence type="ECO:0000256" key="2">
    <source>
        <dbReference type="ARBA" id="ARBA00022473"/>
    </source>
</evidence>
<dbReference type="Pfam" id="PF00046">
    <property type="entry name" value="Homeodomain"/>
    <property type="match status" value="1"/>
</dbReference>